<accession>A0A1D8JG89</accession>
<dbReference type="Proteomes" id="UP000185746">
    <property type="component" value="Chromosome"/>
</dbReference>
<dbReference type="EMBL" id="CP017560">
    <property type="protein sequence ID" value="AOV07717.1"/>
    <property type="molecule type" value="Genomic_DNA"/>
</dbReference>
<evidence type="ECO:0000256" key="1">
    <source>
        <dbReference type="SAM" id="MobiDB-lite"/>
    </source>
</evidence>
<gene>
    <name evidence="2" type="ORF">BI350_09345</name>
</gene>
<proteinExistence type="predicted"/>
<evidence type="ECO:0000313" key="2">
    <source>
        <dbReference type="EMBL" id="AOV07717.1"/>
    </source>
</evidence>
<dbReference type="KEGG" id="surl:BI350_09345"/>
<sequence length="71" mass="8292">MGIDIPEKEVDGDWFAELPPKNTKDEGGKQIRKYAESQAKKLNISPEEFQKEYAKRINEQNVYLTTYVEKN</sequence>
<name>A0A1D8JG89_9BACL</name>
<dbReference type="RefSeq" id="WP_075527855.1">
    <property type="nucleotide sequence ID" value="NZ_CP017560.1"/>
</dbReference>
<evidence type="ECO:0000313" key="3">
    <source>
        <dbReference type="Proteomes" id="UP000185746"/>
    </source>
</evidence>
<feature type="compositionally biased region" description="Basic and acidic residues" evidence="1">
    <location>
        <begin position="1"/>
        <end position="11"/>
    </location>
</feature>
<protein>
    <submittedName>
        <fullName evidence="2">Uncharacterized protein</fullName>
    </submittedName>
</protein>
<dbReference type="AlphaFoldDB" id="A0A1D8JG89"/>
<keyword evidence="3" id="KW-1185">Reference proteome</keyword>
<feature type="region of interest" description="Disordered" evidence="1">
    <location>
        <begin position="1"/>
        <end position="29"/>
    </location>
</feature>
<organism evidence="2 3">
    <name type="scientific">Sporosarcina ureilytica</name>
    <dbReference type="NCBI Taxonomy" id="298596"/>
    <lineage>
        <taxon>Bacteria</taxon>
        <taxon>Bacillati</taxon>
        <taxon>Bacillota</taxon>
        <taxon>Bacilli</taxon>
        <taxon>Bacillales</taxon>
        <taxon>Caryophanaceae</taxon>
        <taxon>Sporosarcina</taxon>
    </lineage>
</organism>
<reference evidence="2 3" key="1">
    <citation type="submission" date="2016-09" db="EMBL/GenBank/DDBJ databases">
        <title>Complete genome sequence of the Lysinibacillus sphaericus LMG 22257, a specie of Bacillus with ureolytic activity that can effectively biodeposit calcium carbonate.</title>
        <authorList>
            <person name="Yan W."/>
        </authorList>
    </citation>
    <scope>NUCLEOTIDE SEQUENCE [LARGE SCALE GENOMIC DNA]</scope>
    <source>
        <strain evidence="2 3">LMG 22257</strain>
    </source>
</reference>